<sequence>MSCSNCSLFKEILTELSPFCYSVSEVAVIGSLTVTPKVVISSVVANISMGMSSLQAVRAELSAVVLPGTKLVGRQASLEEEAASPPEKRAWAVRGWVSGSGALGQIGDLLQALLAVDAALDLSHTQNIGRMIKSHFPHSQAWKEHTFLFNETLSRLCLKGLRDGDLG</sequence>
<evidence type="ECO:0000313" key="2">
    <source>
        <dbReference type="Proteomes" id="UP000288805"/>
    </source>
</evidence>
<organism evidence="1 2">
    <name type="scientific">Vitis vinifera</name>
    <name type="common">Grape</name>
    <dbReference type="NCBI Taxonomy" id="29760"/>
    <lineage>
        <taxon>Eukaryota</taxon>
        <taxon>Viridiplantae</taxon>
        <taxon>Streptophyta</taxon>
        <taxon>Embryophyta</taxon>
        <taxon>Tracheophyta</taxon>
        <taxon>Spermatophyta</taxon>
        <taxon>Magnoliopsida</taxon>
        <taxon>eudicotyledons</taxon>
        <taxon>Gunneridae</taxon>
        <taxon>Pentapetalae</taxon>
        <taxon>rosids</taxon>
        <taxon>Vitales</taxon>
        <taxon>Vitaceae</taxon>
        <taxon>Viteae</taxon>
        <taxon>Vitis</taxon>
    </lineage>
</organism>
<dbReference type="AlphaFoldDB" id="A0A438HV47"/>
<dbReference type="Proteomes" id="UP000288805">
    <property type="component" value="Unassembled WGS sequence"/>
</dbReference>
<evidence type="ECO:0000313" key="1">
    <source>
        <dbReference type="EMBL" id="RVW88270.1"/>
    </source>
</evidence>
<name>A0A438HV47_VITVI</name>
<reference evidence="1 2" key="1">
    <citation type="journal article" date="2018" name="PLoS Genet.">
        <title>Population sequencing reveals clonal diversity and ancestral inbreeding in the grapevine cultivar Chardonnay.</title>
        <authorList>
            <person name="Roach M.J."/>
            <person name="Johnson D.L."/>
            <person name="Bohlmann J."/>
            <person name="van Vuuren H.J."/>
            <person name="Jones S.J."/>
            <person name="Pretorius I.S."/>
            <person name="Schmidt S.A."/>
            <person name="Borneman A.R."/>
        </authorList>
    </citation>
    <scope>NUCLEOTIDE SEQUENCE [LARGE SCALE GENOMIC DNA]</scope>
    <source>
        <strain evidence="2">cv. Chardonnay</strain>
        <tissue evidence="1">Leaf</tissue>
    </source>
</reference>
<proteinExistence type="predicted"/>
<comment type="caution">
    <text evidence="1">The sequence shown here is derived from an EMBL/GenBank/DDBJ whole genome shotgun (WGS) entry which is preliminary data.</text>
</comment>
<gene>
    <name evidence="1" type="ORF">CK203_038650</name>
</gene>
<accession>A0A438HV47</accession>
<protein>
    <submittedName>
        <fullName evidence="1">Uncharacterized protein</fullName>
    </submittedName>
</protein>
<dbReference type="EMBL" id="QGNW01000175">
    <property type="protein sequence ID" value="RVW88270.1"/>
    <property type="molecule type" value="Genomic_DNA"/>
</dbReference>